<feature type="signal peptide" evidence="1">
    <location>
        <begin position="1"/>
        <end position="28"/>
    </location>
</feature>
<gene>
    <name evidence="2" type="ORF">W97_00191</name>
</gene>
<name>R7YH53_CONA1</name>
<keyword evidence="1" id="KW-0732">Signal</keyword>
<evidence type="ECO:0000313" key="3">
    <source>
        <dbReference type="Proteomes" id="UP000016924"/>
    </source>
</evidence>
<dbReference type="GeneID" id="19897502"/>
<sequence>MRSSSFNQQRLISLVCVILFFLSLVAHALPLEDAEHPELSELQALVDSLQAELAASNADNLNASSGDAGEYQYGLLPPSNEAWHEYNVRAWLEEKLRANGHFFEDLIRRYTPGAALSGVNGDGPQTCSIGSSLNLSYGFPDDAKAVVLIAVLEAMANFDEFVTTLQGASDDTQLGITRQRSLVADFTEAGLVRAEKYKLAKQEALIAHALLLHVFVLSELLVDVLSGGAVPAAAA</sequence>
<reference evidence="3" key="1">
    <citation type="submission" date="2012-06" db="EMBL/GenBank/DDBJ databases">
        <title>The genome sequence of Coniosporium apollinis CBS 100218.</title>
        <authorList>
            <consortium name="The Broad Institute Genome Sequencing Platform"/>
            <person name="Cuomo C."/>
            <person name="Gorbushina A."/>
            <person name="Noack S."/>
            <person name="Walker B."/>
            <person name="Young S.K."/>
            <person name="Zeng Q."/>
            <person name="Gargeya S."/>
            <person name="Fitzgerald M."/>
            <person name="Haas B."/>
            <person name="Abouelleil A."/>
            <person name="Alvarado L."/>
            <person name="Arachchi H.M."/>
            <person name="Berlin A.M."/>
            <person name="Chapman S.B."/>
            <person name="Goldberg J."/>
            <person name="Griggs A."/>
            <person name="Gujja S."/>
            <person name="Hansen M."/>
            <person name="Howarth C."/>
            <person name="Imamovic A."/>
            <person name="Larimer J."/>
            <person name="McCowan C."/>
            <person name="Montmayeur A."/>
            <person name="Murphy C."/>
            <person name="Neiman D."/>
            <person name="Pearson M."/>
            <person name="Priest M."/>
            <person name="Roberts A."/>
            <person name="Saif S."/>
            <person name="Shea T."/>
            <person name="Sisk P."/>
            <person name="Sykes S."/>
            <person name="Wortman J."/>
            <person name="Nusbaum C."/>
            <person name="Birren B."/>
        </authorList>
    </citation>
    <scope>NUCLEOTIDE SEQUENCE [LARGE SCALE GENOMIC DNA]</scope>
    <source>
        <strain evidence="3">CBS 100218</strain>
    </source>
</reference>
<protein>
    <submittedName>
        <fullName evidence="2">Uncharacterized protein</fullName>
    </submittedName>
</protein>
<dbReference type="AlphaFoldDB" id="R7YH53"/>
<dbReference type="OrthoDB" id="10423517at2759"/>
<organism evidence="2 3">
    <name type="scientific">Coniosporium apollinis (strain CBS 100218)</name>
    <name type="common">Rock-inhabiting black yeast</name>
    <dbReference type="NCBI Taxonomy" id="1168221"/>
    <lineage>
        <taxon>Eukaryota</taxon>
        <taxon>Fungi</taxon>
        <taxon>Dikarya</taxon>
        <taxon>Ascomycota</taxon>
        <taxon>Pezizomycotina</taxon>
        <taxon>Dothideomycetes</taxon>
        <taxon>Dothideomycetes incertae sedis</taxon>
        <taxon>Coniosporium</taxon>
    </lineage>
</organism>
<feature type="chain" id="PRO_5004449755" evidence="1">
    <location>
        <begin position="29"/>
        <end position="235"/>
    </location>
</feature>
<accession>R7YH53</accession>
<dbReference type="Proteomes" id="UP000016924">
    <property type="component" value="Unassembled WGS sequence"/>
</dbReference>
<evidence type="ECO:0000313" key="2">
    <source>
        <dbReference type="EMBL" id="EON60981.1"/>
    </source>
</evidence>
<dbReference type="EMBL" id="JH767554">
    <property type="protein sequence ID" value="EON60981.1"/>
    <property type="molecule type" value="Genomic_DNA"/>
</dbReference>
<keyword evidence="3" id="KW-1185">Reference proteome</keyword>
<proteinExistence type="predicted"/>
<evidence type="ECO:0000256" key="1">
    <source>
        <dbReference type="SAM" id="SignalP"/>
    </source>
</evidence>
<dbReference type="RefSeq" id="XP_007776298.1">
    <property type="nucleotide sequence ID" value="XM_007778108.1"/>
</dbReference>
<dbReference type="HOGENOM" id="CLU_1180139_0_0_1"/>